<dbReference type="PANTHER" id="PTHR12896:SF1">
    <property type="entry name" value="ELONGATOR COMPLEX PROTEIN 4"/>
    <property type="match status" value="1"/>
</dbReference>
<comment type="pathway">
    <text evidence="3">tRNA modification; 5-methoxycarbonylmethyl-2-thiouridine-tRNA biosynthesis.</text>
</comment>
<evidence type="ECO:0000256" key="8">
    <source>
        <dbReference type="ARBA" id="ARBA00023242"/>
    </source>
</evidence>
<evidence type="ECO:0000256" key="4">
    <source>
        <dbReference type="ARBA" id="ARBA00007573"/>
    </source>
</evidence>
<dbReference type="EMBL" id="QJNS01000325">
    <property type="protein sequence ID" value="RYO79539.1"/>
    <property type="molecule type" value="Genomic_DNA"/>
</dbReference>
<sequence length="390" mass="41463">MSFRKRNVVVSTSAASQAAAAPKAENAPIPGVRPSPHDSRPTTSTGTASLDNLLAGHAGLPLGTSLLIGEHGTTDFAGVLLRYYAAEGLVQGHQVHVLGLYEGWKAELPGLSTDAKSSSKSEAPAGEKMKIAWRYETMGAPRTRDVPQRQDPDGTASASTFCHSFDLTKRLAPGDIKGQVSFHPSMSSPSPTAPPKDTASPFKTFTRDLASKLANSQPATIHRVIVPGILSPTGYAGSSSRPEDVLQFLHTLRALLRQHPAQLTALITLPLTLFPRSTGLTRWMEILSDGVLELVPLQSNSVHAPPASSSKSDSKSSSEEQVQGLLKVHTLPVFDEKGGGSSEAHAAREDQAFSLSRSRGLVIKPFSLPPVLDDEPERKSAEAGKTSMEF</sequence>
<dbReference type="PANTHER" id="PTHR12896">
    <property type="entry name" value="PAX6 NEIGHBOR PROTEIN PAXNEB"/>
    <property type="match status" value="1"/>
</dbReference>
<reference evidence="10 11" key="1">
    <citation type="submission" date="2018-06" db="EMBL/GenBank/DDBJ databases">
        <title>Complete Genomes of Monosporascus.</title>
        <authorList>
            <person name="Robinson A.J."/>
            <person name="Natvig D.O."/>
        </authorList>
    </citation>
    <scope>NUCLEOTIDE SEQUENCE [LARGE SCALE GENOMIC DNA]</scope>
    <source>
        <strain evidence="10 11">CBS 609.92</strain>
    </source>
</reference>
<feature type="compositionally biased region" description="Polar residues" evidence="9">
    <location>
        <begin position="41"/>
        <end position="50"/>
    </location>
</feature>
<evidence type="ECO:0000256" key="2">
    <source>
        <dbReference type="ARBA" id="ARBA00004496"/>
    </source>
</evidence>
<dbReference type="Pfam" id="PF05625">
    <property type="entry name" value="PAXNEB"/>
    <property type="match status" value="1"/>
</dbReference>
<keyword evidence="7" id="KW-0819">tRNA processing</keyword>
<dbReference type="Proteomes" id="UP000294003">
    <property type="component" value="Unassembled WGS sequence"/>
</dbReference>
<evidence type="ECO:0000256" key="3">
    <source>
        <dbReference type="ARBA" id="ARBA00005043"/>
    </source>
</evidence>
<evidence type="ECO:0000313" key="11">
    <source>
        <dbReference type="Proteomes" id="UP000294003"/>
    </source>
</evidence>
<evidence type="ECO:0000313" key="10">
    <source>
        <dbReference type="EMBL" id="RYO79539.1"/>
    </source>
</evidence>
<comment type="subcellular location">
    <subcellularLocation>
        <location evidence="2">Cytoplasm</location>
    </subcellularLocation>
    <subcellularLocation>
        <location evidence="1">Nucleus</location>
    </subcellularLocation>
</comment>
<comment type="caution">
    <text evidence="10">The sequence shown here is derived from an EMBL/GenBank/DDBJ whole genome shotgun (WGS) entry which is preliminary data.</text>
</comment>
<evidence type="ECO:0000256" key="6">
    <source>
        <dbReference type="ARBA" id="ARBA00022490"/>
    </source>
</evidence>
<feature type="region of interest" description="Disordered" evidence="9">
    <location>
        <begin position="300"/>
        <end position="322"/>
    </location>
</feature>
<proteinExistence type="inferred from homology"/>
<keyword evidence="8" id="KW-0539">Nucleus</keyword>
<evidence type="ECO:0000256" key="5">
    <source>
        <dbReference type="ARBA" id="ARBA00020265"/>
    </source>
</evidence>
<evidence type="ECO:0000256" key="9">
    <source>
        <dbReference type="SAM" id="MobiDB-lite"/>
    </source>
</evidence>
<organism evidence="10 11">
    <name type="scientific">Monosporascus cannonballus</name>
    <dbReference type="NCBI Taxonomy" id="155416"/>
    <lineage>
        <taxon>Eukaryota</taxon>
        <taxon>Fungi</taxon>
        <taxon>Dikarya</taxon>
        <taxon>Ascomycota</taxon>
        <taxon>Pezizomycotina</taxon>
        <taxon>Sordariomycetes</taxon>
        <taxon>Xylariomycetidae</taxon>
        <taxon>Xylariales</taxon>
        <taxon>Xylariales incertae sedis</taxon>
        <taxon>Monosporascus</taxon>
    </lineage>
</organism>
<dbReference type="InterPro" id="IPR008728">
    <property type="entry name" value="Elongator_complex_protein_4"/>
</dbReference>
<protein>
    <recommendedName>
        <fullName evidence="5">Elongator complex protein 4</fullName>
    </recommendedName>
</protein>
<name>A0ABY0H1D7_9PEZI</name>
<dbReference type="Gene3D" id="3.40.50.300">
    <property type="entry name" value="P-loop containing nucleotide triphosphate hydrolases"/>
    <property type="match status" value="1"/>
</dbReference>
<accession>A0ABY0H1D7</accession>
<feature type="region of interest" description="Disordered" evidence="9">
    <location>
        <begin position="14"/>
        <end position="50"/>
    </location>
</feature>
<comment type="similarity">
    <text evidence="4">Belongs to the ELP4 family.</text>
</comment>
<keyword evidence="11" id="KW-1185">Reference proteome</keyword>
<evidence type="ECO:0000256" key="7">
    <source>
        <dbReference type="ARBA" id="ARBA00022694"/>
    </source>
</evidence>
<keyword evidence="6" id="KW-0963">Cytoplasm</keyword>
<dbReference type="CDD" id="cd19494">
    <property type="entry name" value="Elp4"/>
    <property type="match status" value="1"/>
</dbReference>
<gene>
    <name evidence="10" type="ORF">DL762_008131</name>
</gene>
<evidence type="ECO:0000256" key="1">
    <source>
        <dbReference type="ARBA" id="ARBA00004123"/>
    </source>
</evidence>
<feature type="compositionally biased region" description="Low complexity" evidence="9">
    <location>
        <begin position="14"/>
        <end position="30"/>
    </location>
</feature>
<dbReference type="InterPro" id="IPR027417">
    <property type="entry name" value="P-loop_NTPase"/>
</dbReference>
<feature type="region of interest" description="Disordered" evidence="9">
    <location>
        <begin position="178"/>
        <end position="199"/>
    </location>
</feature>
<feature type="region of interest" description="Disordered" evidence="9">
    <location>
        <begin position="366"/>
        <end position="390"/>
    </location>
</feature>